<evidence type="ECO:0000256" key="1">
    <source>
        <dbReference type="ARBA" id="ARBA00022679"/>
    </source>
</evidence>
<dbReference type="Pfam" id="PF05191">
    <property type="entry name" value="ADK_lid"/>
    <property type="match status" value="1"/>
</dbReference>
<dbReference type="CDD" id="cd01428">
    <property type="entry name" value="ADK"/>
    <property type="match status" value="1"/>
</dbReference>
<evidence type="ECO:0000256" key="5">
    <source>
        <dbReference type="ARBA" id="ARBA00022840"/>
    </source>
</evidence>
<feature type="binding site" evidence="6">
    <location>
        <position position="92"/>
    </location>
    <ligand>
        <name>AMP</name>
        <dbReference type="ChEBI" id="CHEBI:456215"/>
    </ligand>
</feature>
<feature type="binding site" evidence="6">
    <location>
        <begin position="136"/>
        <end position="137"/>
    </location>
    <ligand>
        <name>ATP</name>
        <dbReference type="ChEBI" id="CHEBI:30616"/>
    </ligand>
</feature>
<feature type="binding site" evidence="6">
    <location>
        <position position="127"/>
    </location>
    <ligand>
        <name>ATP</name>
        <dbReference type="ChEBI" id="CHEBI:30616"/>
    </ligand>
</feature>
<keyword evidence="11" id="KW-1185">Reference proteome</keyword>
<accession>A0A1M6VH49</accession>
<dbReference type="AlphaFoldDB" id="A0A1M6VH49"/>
<keyword evidence="4 6" id="KW-0418">Kinase</keyword>
<evidence type="ECO:0000259" key="9">
    <source>
        <dbReference type="Pfam" id="PF05191"/>
    </source>
</evidence>
<dbReference type="NCBIfam" id="NF011100">
    <property type="entry name" value="PRK14527.1"/>
    <property type="match status" value="1"/>
</dbReference>
<comment type="function">
    <text evidence="6">Catalyzes the reversible transfer of the terminal phosphate group between ATP and AMP. Plays an important role in cellular energy homeostasis and in adenine nucleotide metabolism.</text>
</comment>
<feature type="binding site" evidence="6">
    <location>
        <position position="198"/>
    </location>
    <ligand>
        <name>ATP</name>
        <dbReference type="ChEBI" id="CHEBI:30616"/>
    </ligand>
</feature>
<dbReference type="UniPathway" id="UPA00588">
    <property type="reaction ID" value="UER00649"/>
</dbReference>
<keyword evidence="2 6" id="KW-0545">Nucleotide biosynthesis</keyword>
<evidence type="ECO:0000256" key="7">
    <source>
        <dbReference type="RuleBase" id="RU003330"/>
    </source>
</evidence>
<feature type="binding site" evidence="6">
    <location>
        <begin position="10"/>
        <end position="15"/>
    </location>
    <ligand>
        <name>ATP</name>
        <dbReference type="ChEBI" id="CHEBI:30616"/>
    </ligand>
</feature>
<comment type="subunit">
    <text evidence="6 8">Monomer.</text>
</comment>
<dbReference type="GO" id="GO:0004017">
    <property type="term" value="F:AMP kinase activity"/>
    <property type="evidence" value="ECO:0007669"/>
    <property type="project" value="UniProtKB-UniRule"/>
</dbReference>
<dbReference type="InterPro" id="IPR006259">
    <property type="entry name" value="Adenyl_kin_sub"/>
</dbReference>
<dbReference type="OrthoDB" id="9805030at2"/>
<feature type="region of interest" description="NMP" evidence="6">
    <location>
        <begin position="30"/>
        <end position="59"/>
    </location>
</feature>
<evidence type="ECO:0000256" key="8">
    <source>
        <dbReference type="RuleBase" id="RU003331"/>
    </source>
</evidence>
<dbReference type="GO" id="GO:0008270">
    <property type="term" value="F:zinc ion binding"/>
    <property type="evidence" value="ECO:0007669"/>
    <property type="project" value="UniProtKB-UniRule"/>
</dbReference>
<dbReference type="FunFam" id="3.40.50.300:FF:000106">
    <property type="entry name" value="Adenylate kinase mitochondrial"/>
    <property type="match status" value="1"/>
</dbReference>
<feature type="region of interest" description="LID" evidence="6">
    <location>
        <begin position="126"/>
        <end position="163"/>
    </location>
</feature>
<dbReference type="GO" id="GO:0005737">
    <property type="term" value="C:cytoplasm"/>
    <property type="evidence" value="ECO:0007669"/>
    <property type="project" value="UniProtKB-SubCell"/>
</dbReference>
<evidence type="ECO:0000256" key="2">
    <source>
        <dbReference type="ARBA" id="ARBA00022727"/>
    </source>
</evidence>
<dbReference type="InterPro" id="IPR027417">
    <property type="entry name" value="P-loop_NTPase"/>
</dbReference>
<feature type="binding site" evidence="6">
    <location>
        <position position="130"/>
    </location>
    <ligand>
        <name>Zn(2+)</name>
        <dbReference type="ChEBI" id="CHEBI:29105"/>
        <note>structural</note>
    </ligand>
</feature>
<dbReference type="InterPro" id="IPR033690">
    <property type="entry name" value="Adenylat_kinase_CS"/>
</dbReference>
<reference evidence="11" key="1">
    <citation type="submission" date="2016-11" db="EMBL/GenBank/DDBJ databases">
        <authorList>
            <person name="Varghese N."/>
            <person name="Submissions S."/>
        </authorList>
    </citation>
    <scope>NUCLEOTIDE SEQUENCE [LARGE SCALE GENOMIC DNA]</scope>
    <source>
        <strain evidence="11">USBA-503</strain>
    </source>
</reference>
<dbReference type="Proteomes" id="UP000184016">
    <property type="component" value="Unassembled WGS sequence"/>
</dbReference>
<feature type="binding site" evidence="6">
    <location>
        <begin position="57"/>
        <end position="59"/>
    </location>
    <ligand>
        <name>AMP</name>
        <dbReference type="ChEBI" id="CHEBI:456215"/>
    </ligand>
</feature>
<sequence>MQIMLLGLPGAGKGTQAAKIQERYGIPHISTGDMFRAAIAAGTPLGLEVQDYLNSGKLVPDELTIRVVRDRLEQPDAKDGFLLDGFPRTLQQADALQKLLSELERNLNAVLYLHVPQNILMDRLTGRRICRQCGATYHLVMNPPKVEGTCDVCGGELYQRADDTPEAVKTRLEQYAQTAPLVDYYQSQGVLYTFDGLLTIDHLFEQIVNTLDKLRK</sequence>
<feature type="binding site" evidence="6">
    <location>
        <position position="31"/>
    </location>
    <ligand>
        <name>AMP</name>
        <dbReference type="ChEBI" id="CHEBI:456215"/>
    </ligand>
</feature>
<dbReference type="NCBIfam" id="NF001380">
    <property type="entry name" value="PRK00279.1-2"/>
    <property type="match status" value="1"/>
</dbReference>
<keyword evidence="6" id="KW-0963">Cytoplasm</keyword>
<dbReference type="InterPro" id="IPR000850">
    <property type="entry name" value="Adenylat/UMP-CMP_kin"/>
</dbReference>
<dbReference type="EC" id="2.7.4.3" evidence="6 8"/>
<dbReference type="PROSITE" id="PS00113">
    <property type="entry name" value="ADENYLATE_KINASE"/>
    <property type="match status" value="1"/>
</dbReference>
<dbReference type="PRINTS" id="PR00094">
    <property type="entry name" value="ADENYLTKNASE"/>
</dbReference>
<comment type="catalytic activity">
    <reaction evidence="6 8">
        <text>AMP + ATP = 2 ADP</text>
        <dbReference type="Rhea" id="RHEA:12973"/>
        <dbReference type="ChEBI" id="CHEBI:30616"/>
        <dbReference type="ChEBI" id="CHEBI:456215"/>
        <dbReference type="ChEBI" id="CHEBI:456216"/>
        <dbReference type="EC" id="2.7.4.3"/>
    </reaction>
</comment>
<dbReference type="PANTHER" id="PTHR23359">
    <property type="entry name" value="NUCLEOTIDE KINASE"/>
    <property type="match status" value="1"/>
</dbReference>
<dbReference type="GO" id="GO:0005524">
    <property type="term" value="F:ATP binding"/>
    <property type="evidence" value="ECO:0007669"/>
    <property type="project" value="UniProtKB-UniRule"/>
</dbReference>
<comment type="subcellular location">
    <subcellularLocation>
        <location evidence="6 8">Cytoplasm</location>
    </subcellularLocation>
</comment>
<feature type="binding site" evidence="6">
    <location>
        <position position="171"/>
    </location>
    <ligand>
        <name>AMP</name>
        <dbReference type="ChEBI" id="CHEBI:456215"/>
    </ligand>
</feature>
<dbReference type="NCBIfam" id="TIGR01351">
    <property type="entry name" value="adk"/>
    <property type="match status" value="1"/>
</dbReference>
<dbReference type="RefSeq" id="WP_072874874.1">
    <property type="nucleotide sequence ID" value="NZ_FRAF01000023.1"/>
</dbReference>
<dbReference type="STRING" id="1830138.SAMN05443507_12318"/>
<comment type="similarity">
    <text evidence="6 7">Belongs to the adenylate kinase family.</text>
</comment>
<feature type="domain" description="Adenylate kinase active site lid" evidence="9">
    <location>
        <begin position="127"/>
        <end position="162"/>
    </location>
</feature>
<dbReference type="Pfam" id="PF00406">
    <property type="entry name" value="ADK"/>
    <property type="match status" value="1"/>
</dbReference>
<feature type="binding site" evidence="6">
    <location>
        <position position="160"/>
    </location>
    <ligand>
        <name>AMP</name>
        <dbReference type="ChEBI" id="CHEBI:456215"/>
    </ligand>
</feature>
<proteinExistence type="inferred from homology"/>
<keyword evidence="5 6" id="KW-0067">ATP-binding</keyword>
<comment type="domain">
    <text evidence="6">Consists of three domains, a large central CORE domain and two small peripheral domains, NMPbind and LID, which undergo movements during catalysis. The LID domain closes over the site of phosphoryl transfer upon ATP binding. Assembling and dissambling the active center during each catalytic cycle provides an effective means to prevent ATP hydrolysis. Some bacteria have evolved a zinc-coordinating structure that stabilizes the LID domain.</text>
</comment>
<keyword evidence="6" id="KW-0479">Metal-binding</keyword>
<dbReference type="SUPFAM" id="SSF52540">
    <property type="entry name" value="P-loop containing nucleoside triphosphate hydrolases"/>
    <property type="match status" value="1"/>
</dbReference>
<feature type="binding site" evidence="6">
    <location>
        <position position="153"/>
    </location>
    <ligand>
        <name>Zn(2+)</name>
        <dbReference type="ChEBI" id="CHEBI:29105"/>
        <note>structural</note>
    </ligand>
</feature>
<feature type="binding site" evidence="6">
    <location>
        <position position="133"/>
    </location>
    <ligand>
        <name>Zn(2+)</name>
        <dbReference type="ChEBI" id="CHEBI:29105"/>
        <note>structural</note>
    </ligand>
</feature>
<feature type="binding site" evidence="6">
    <location>
        <position position="36"/>
    </location>
    <ligand>
        <name>AMP</name>
        <dbReference type="ChEBI" id="CHEBI:456215"/>
    </ligand>
</feature>
<keyword evidence="6" id="KW-0862">Zinc</keyword>
<dbReference type="HAMAP" id="MF_00235">
    <property type="entry name" value="Adenylate_kinase_Adk"/>
    <property type="match status" value="1"/>
</dbReference>
<keyword evidence="3 6" id="KW-0547">Nucleotide-binding</keyword>
<dbReference type="Gene3D" id="3.40.50.300">
    <property type="entry name" value="P-loop containing nucleotide triphosphate hydrolases"/>
    <property type="match status" value="1"/>
</dbReference>
<feature type="binding site" evidence="6">
    <location>
        <position position="150"/>
    </location>
    <ligand>
        <name>Zn(2+)</name>
        <dbReference type="ChEBI" id="CHEBI:29105"/>
        <note>structural</note>
    </ligand>
</feature>
<feature type="binding site" evidence="6">
    <location>
        <begin position="85"/>
        <end position="88"/>
    </location>
    <ligand>
        <name>AMP</name>
        <dbReference type="ChEBI" id="CHEBI:456215"/>
    </ligand>
</feature>
<dbReference type="EMBL" id="FRAF01000023">
    <property type="protein sequence ID" value="SHK80789.1"/>
    <property type="molecule type" value="Genomic_DNA"/>
</dbReference>
<evidence type="ECO:0000256" key="6">
    <source>
        <dbReference type="HAMAP-Rule" id="MF_00235"/>
    </source>
</evidence>
<gene>
    <name evidence="6" type="primary">adk</name>
    <name evidence="10" type="ORF">SAMN05443507_12318</name>
</gene>
<evidence type="ECO:0000313" key="10">
    <source>
        <dbReference type="EMBL" id="SHK80789.1"/>
    </source>
</evidence>
<dbReference type="GO" id="GO:0044209">
    <property type="term" value="P:AMP salvage"/>
    <property type="evidence" value="ECO:0007669"/>
    <property type="project" value="UniProtKB-UniRule"/>
</dbReference>
<dbReference type="NCBIfam" id="NF001381">
    <property type="entry name" value="PRK00279.1-3"/>
    <property type="match status" value="1"/>
</dbReference>
<name>A0A1M6VH49_9BACL</name>
<organism evidence="10 11">
    <name type="scientific">Alicyclobacillus tolerans</name>
    <dbReference type="NCBI Taxonomy" id="90970"/>
    <lineage>
        <taxon>Bacteria</taxon>
        <taxon>Bacillati</taxon>
        <taxon>Bacillota</taxon>
        <taxon>Bacilli</taxon>
        <taxon>Bacillales</taxon>
        <taxon>Alicyclobacillaceae</taxon>
        <taxon>Alicyclobacillus</taxon>
    </lineage>
</organism>
<protein>
    <recommendedName>
        <fullName evidence="6 8">Adenylate kinase</fullName>
        <shortName evidence="6">AK</shortName>
        <ecNumber evidence="6 8">2.7.4.3</ecNumber>
    </recommendedName>
    <alternativeName>
        <fullName evidence="6">ATP-AMP transphosphorylase</fullName>
    </alternativeName>
    <alternativeName>
        <fullName evidence="6">ATP:AMP phosphotransferase</fullName>
    </alternativeName>
    <alternativeName>
        <fullName evidence="6">Adenylate monophosphate kinase</fullName>
    </alternativeName>
</protein>
<dbReference type="InterPro" id="IPR007862">
    <property type="entry name" value="Adenylate_kinase_lid-dom"/>
</dbReference>
<evidence type="ECO:0000256" key="3">
    <source>
        <dbReference type="ARBA" id="ARBA00022741"/>
    </source>
</evidence>
<evidence type="ECO:0000256" key="4">
    <source>
        <dbReference type="ARBA" id="ARBA00022777"/>
    </source>
</evidence>
<evidence type="ECO:0000313" key="11">
    <source>
        <dbReference type="Proteomes" id="UP000184016"/>
    </source>
</evidence>
<keyword evidence="1 6" id="KW-0808">Transferase</keyword>
<comment type="pathway">
    <text evidence="6">Purine metabolism; AMP biosynthesis via salvage pathway; AMP from ADP: step 1/1.</text>
</comment>